<sequence>MNVINPNTYTNPTSYTRQNSRTDATNNRSSRDRGNQSKTSSSPFQNSDLLSALKQLVQHLVQQIQPKRDKPSGDNPNCPPQNNPQGIQLTDNQRQNIAFTLGVNADSISVADSNKDGTVSAGDQIKASFTTDTGGTETLTRTVDEGFALDINGKLGTPLDMNMVGTGGVSVSTSIKNHLGLPGGGSFHDQDGSGNLSAGDIIKSVSRDPGGQGTPSYYTLTAANMQSLKDAGIYPPASLTPPSNQPLTLSSLQRDNINAGIGFVNADNVSILDRDASGTVSEGDLFKATYIPETAQITDFERTLNANDAALINGKFGSLLPLNEDGKQPLRDALNTPAERFEAVFDRDGSGTLNTGDVALGSFNGAFGGTPPPQFPTSYVTLEVAPDGTINRKD</sequence>
<feature type="region of interest" description="Disordered" evidence="1">
    <location>
        <begin position="65"/>
        <end position="88"/>
    </location>
</feature>
<organism evidence="2 3">
    <name type="scientific">Thiothrix winogradskyi</name>
    <dbReference type="NCBI Taxonomy" id="96472"/>
    <lineage>
        <taxon>Bacteria</taxon>
        <taxon>Pseudomonadati</taxon>
        <taxon>Pseudomonadota</taxon>
        <taxon>Gammaproteobacteria</taxon>
        <taxon>Thiotrichales</taxon>
        <taxon>Thiotrichaceae</taxon>
        <taxon>Thiothrix</taxon>
    </lineage>
</organism>
<accession>A0ABY3T143</accession>
<protein>
    <recommendedName>
        <fullName evidence="4">EF-hand domain-containing protein</fullName>
    </recommendedName>
</protein>
<name>A0ABY3T143_9GAMM</name>
<reference evidence="2" key="1">
    <citation type="journal article" date="2022" name="Microorganisms">
        <title>Two New Species of Filamentous Sulfur Bacteria of the Genus Thiothrix, Thiothrix winogradskyi sp. nov. and 'Candidatus Thiothrix sulfatifontis' sp. nov.</title>
        <authorList>
            <person name="Ravin N.V."/>
            <person name="Rossetti S."/>
            <person name="Beletsky A.V."/>
            <person name="Kadnikov V.V."/>
            <person name="Rudenko T.S."/>
            <person name="Smolyakov D.D."/>
            <person name="Moskvitina M.I."/>
            <person name="Gureeva M.V."/>
            <person name="Mardanov A.V."/>
            <person name="Grabovich M.Y."/>
        </authorList>
    </citation>
    <scope>NUCLEOTIDE SEQUENCE</scope>
    <source>
        <strain evidence="2">CT3</strain>
    </source>
</reference>
<feature type="compositionally biased region" description="Polar residues" evidence="1">
    <location>
        <begin position="17"/>
        <end position="28"/>
    </location>
</feature>
<proteinExistence type="predicted"/>
<evidence type="ECO:0000256" key="1">
    <source>
        <dbReference type="SAM" id="MobiDB-lite"/>
    </source>
</evidence>
<gene>
    <name evidence="2" type="ORF">L2Y54_01205</name>
</gene>
<dbReference type="RefSeq" id="WP_236499319.1">
    <property type="nucleotide sequence ID" value="NZ_CP091244.1"/>
</dbReference>
<keyword evidence="3" id="KW-1185">Reference proteome</keyword>
<feature type="region of interest" description="Disordered" evidence="1">
    <location>
        <begin position="1"/>
        <end position="45"/>
    </location>
</feature>
<dbReference type="EMBL" id="CP091244">
    <property type="protein sequence ID" value="UJS24680.1"/>
    <property type="molecule type" value="Genomic_DNA"/>
</dbReference>
<feature type="compositionally biased region" description="Polar residues" evidence="1">
    <location>
        <begin position="36"/>
        <end position="45"/>
    </location>
</feature>
<dbReference type="InterPro" id="IPR018247">
    <property type="entry name" value="EF_Hand_1_Ca_BS"/>
</dbReference>
<dbReference type="Proteomes" id="UP001054801">
    <property type="component" value="Chromosome"/>
</dbReference>
<evidence type="ECO:0000313" key="2">
    <source>
        <dbReference type="EMBL" id="UJS24680.1"/>
    </source>
</evidence>
<evidence type="ECO:0000313" key="3">
    <source>
        <dbReference type="Proteomes" id="UP001054801"/>
    </source>
</evidence>
<evidence type="ECO:0008006" key="4">
    <source>
        <dbReference type="Google" id="ProtNLM"/>
    </source>
</evidence>
<feature type="compositionally biased region" description="Low complexity" evidence="1">
    <location>
        <begin position="1"/>
        <end position="16"/>
    </location>
</feature>
<dbReference type="PROSITE" id="PS00018">
    <property type="entry name" value="EF_HAND_1"/>
    <property type="match status" value="1"/>
</dbReference>